<evidence type="ECO:0000256" key="2">
    <source>
        <dbReference type="ARBA" id="ARBA00022840"/>
    </source>
</evidence>
<dbReference type="Gene3D" id="3.80.10.10">
    <property type="entry name" value="Ribonuclease Inhibitor"/>
    <property type="match status" value="1"/>
</dbReference>
<feature type="domain" description="NACHT" evidence="3">
    <location>
        <begin position="265"/>
        <end position="599"/>
    </location>
</feature>
<keyword evidence="2 4" id="KW-0067">ATP-binding</keyword>
<dbReference type="Pfam" id="PF05729">
    <property type="entry name" value="NACHT"/>
    <property type="match status" value="1"/>
</dbReference>
<sequence length="1015" mass="112613">MSGLEIAALALGKAVAKAACGVWFGDHKVASDLSSNAIDLVAERLTSVREQRRFIRAWDEAADIVADRVQPLVVLEFRDLSLNEQVAAVEAVRETVQNARLTDDDLFRQDLDAGYLDRYLRSQDADRARRAGLAEGAVNLYNLLLRECCAYVIEVARTLPSSGVAGLAELLRRDRQILNELSTVLALLPDRRGVDDFERDYRQLVANRLDRVEFFGATLSEASRRYTLSVAYLSLTVAAASKRSGLQRDSLGTPRPVEEVLGSSRRLFIRGQAGTGKTTLLQWIAVQSARSGFPLQMPGWNGTVPFFVPLRRYIDTDLPAPEAFLREVGRHIVDDMPAGWVQAQLRSGRAVILVDGLDELPEKRRQDMREWLAQLTSSFPDARYVLTSRPAAAPEDWLDNDDFTVAELEPMTRYQIPEFIHRWHEAMRSASRTDQDRQRATTYENHLLGALDKHRHLRQLAGSPLLCALLCALHQDRRGQLPANRMELYEVALHMLLERRDHEHGIAPSIVLSRTDKTLLLRDLAYRLIRNEWSDADRDYVIAMLEAKLAAMPQVKASPEIVYQVLLERSGLVREQVEGRMDFIHRSFQEYLAGQQATVEADYGVLAANAHLPQWHEVVVMAAGHASPTGRGILLQDLLRRSDKHDTSPKDRDILRLVALGCLETSAEQPPALAKAIRAAAKSLIPPRSAAAALALSRAGPFALDLLMDATPQTETEVALTISAAVQTTDPAALPLLATFAADSRPKVVDALLRAWQHFDPHEYAFNVLRESPLIGGAVQITDPRQVDALHHLGRLTDLRLARIPDVDLTFVHGLPNLRRLSVEDPRTLHPLAGQPLVSLTVSRTEVPIDLAPLASMPRLTEFRAFTRVWNEQSIAGLPLAELGLDAAAFCRLTCDWPALKKLELIGAHDLTELPVANLAQLTHLTLEILAPLDLSPIAQLPALDNLRLNVKAEAPDLTALQDTHISSIEYTSDSIDRVDLRPLAFHREVKVRVPRGTTVLGASQSGGNISVVHK</sequence>
<dbReference type="RefSeq" id="WP_173061840.1">
    <property type="nucleotide sequence ID" value="NZ_BAABGO010000042.1"/>
</dbReference>
<evidence type="ECO:0000259" key="3">
    <source>
        <dbReference type="PROSITE" id="PS50837"/>
    </source>
</evidence>
<reference evidence="4 5" key="1">
    <citation type="submission" date="2020-03" db="EMBL/GenBank/DDBJ databases">
        <title>Whole genome shotgun sequence of Phytohabitans houttuyneae NBRC 108639.</title>
        <authorList>
            <person name="Komaki H."/>
            <person name="Tamura T."/>
        </authorList>
    </citation>
    <scope>NUCLEOTIDE SEQUENCE [LARGE SCALE GENOMIC DNA]</scope>
    <source>
        <strain evidence="4 5">NBRC 108639</strain>
    </source>
</reference>
<evidence type="ECO:0000313" key="4">
    <source>
        <dbReference type="EMBL" id="GFJ81954.1"/>
    </source>
</evidence>
<dbReference type="PANTHER" id="PTHR46844:SF1">
    <property type="entry name" value="SLR5058 PROTEIN"/>
    <property type="match status" value="1"/>
</dbReference>
<dbReference type="InterPro" id="IPR007111">
    <property type="entry name" value="NACHT_NTPase"/>
</dbReference>
<comment type="caution">
    <text evidence="4">The sequence shown here is derived from an EMBL/GenBank/DDBJ whole genome shotgun (WGS) entry which is preliminary data.</text>
</comment>
<reference evidence="4 5" key="2">
    <citation type="submission" date="2020-03" db="EMBL/GenBank/DDBJ databases">
        <authorList>
            <person name="Ichikawa N."/>
            <person name="Kimura A."/>
            <person name="Kitahashi Y."/>
            <person name="Uohara A."/>
        </authorList>
    </citation>
    <scope>NUCLEOTIDE SEQUENCE [LARGE SCALE GENOMIC DNA]</scope>
    <source>
        <strain evidence="4 5">NBRC 108639</strain>
    </source>
</reference>
<keyword evidence="1" id="KW-0547">Nucleotide-binding</keyword>
<evidence type="ECO:0000256" key="1">
    <source>
        <dbReference type="ARBA" id="ARBA00022741"/>
    </source>
</evidence>
<dbReference type="PANTHER" id="PTHR46844">
    <property type="entry name" value="SLR5058 PROTEIN"/>
    <property type="match status" value="1"/>
</dbReference>
<dbReference type="PROSITE" id="PS50837">
    <property type="entry name" value="NACHT"/>
    <property type="match status" value="1"/>
</dbReference>
<dbReference type="Proteomes" id="UP000482800">
    <property type="component" value="Unassembled WGS sequence"/>
</dbReference>
<protein>
    <submittedName>
        <fullName evidence="4">ATP-binding protein</fullName>
    </submittedName>
</protein>
<dbReference type="InterPro" id="IPR032675">
    <property type="entry name" value="LRR_dom_sf"/>
</dbReference>
<gene>
    <name evidence="4" type="ORF">Phou_061340</name>
</gene>
<dbReference type="AlphaFoldDB" id="A0A6V8KDT3"/>
<accession>A0A6V8KDT3</accession>
<dbReference type="InterPro" id="IPR027417">
    <property type="entry name" value="P-loop_NTPase"/>
</dbReference>
<organism evidence="4 5">
    <name type="scientific">Phytohabitans houttuyneae</name>
    <dbReference type="NCBI Taxonomy" id="1076126"/>
    <lineage>
        <taxon>Bacteria</taxon>
        <taxon>Bacillati</taxon>
        <taxon>Actinomycetota</taxon>
        <taxon>Actinomycetes</taxon>
        <taxon>Micromonosporales</taxon>
        <taxon>Micromonosporaceae</taxon>
    </lineage>
</organism>
<keyword evidence="5" id="KW-1185">Reference proteome</keyword>
<dbReference type="InterPro" id="IPR054547">
    <property type="entry name" value="NNH1"/>
</dbReference>
<dbReference type="Gene3D" id="3.40.50.300">
    <property type="entry name" value="P-loop containing nucleotide triphosphate hydrolases"/>
    <property type="match status" value="1"/>
</dbReference>
<proteinExistence type="predicted"/>
<dbReference type="Pfam" id="PF22733">
    <property type="entry name" value="NNH1"/>
    <property type="match status" value="1"/>
</dbReference>
<name>A0A6V8KDT3_9ACTN</name>
<dbReference type="SUPFAM" id="SSF52540">
    <property type="entry name" value="P-loop containing nucleoside triphosphate hydrolases"/>
    <property type="match status" value="1"/>
</dbReference>
<evidence type="ECO:0000313" key="5">
    <source>
        <dbReference type="Proteomes" id="UP000482800"/>
    </source>
</evidence>
<dbReference type="EMBL" id="BLPF01000002">
    <property type="protein sequence ID" value="GFJ81954.1"/>
    <property type="molecule type" value="Genomic_DNA"/>
</dbReference>
<dbReference type="GO" id="GO:0005524">
    <property type="term" value="F:ATP binding"/>
    <property type="evidence" value="ECO:0007669"/>
    <property type="project" value="UniProtKB-KW"/>
</dbReference>